<accession>A0A8C0WJA1</accession>
<name>A0A8C0WJA1_CASCN</name>
<protein>
    <submittedName>
        <fullName evidence="2">Uncharacterized protein</fullName>
    </submittedName>
</protein>
<reference evidence="2" key="1">
    <citation type="submission" date="2023-09" db="UniProtKB">
        <authorList>
            <consortium name="Ensembl"/>
        </authorList>
    </citation>
    <scope>IDENTIFICATION</scope>
</reference>
<keyword evidence="1" id="KW-0732">Signal</keyword>
<evidence type="ECO:0000313" key="2">
    <source>
        <dbReference type="Ensembl" id="ENSCCNP00000011083.1"/>
    </source>
</evidence>
<evidence type="ECO:0000256" key="1">
    <source>
        <dbReference type="SAM" id="SignalP"/>
    </source>
</evidence>
<feature type="chain" id="PRO_5034911759" evidence="1">
    <location>
        <begin position="17"/>
        <end position="74"/>
    </location>
</feature>
<dbReference type="Ensembl" id="ENSCCNT00000014508.1">
    <property type="protein sequence ID" value="ENSCCNP00000011083.1"/>
    <property type="gene ID" value="ENSCCNG00000011419.1"/>
</dbReference>
<dbReference type="AlphaFoldDB" id="A0A8C0WJA1"/>
<organism evidence="2">
    <name type="scientific">Castor canadensis</name>
    <name type="common">American beaver</name>
    <dbReference type="NCBI Taxonomy" id="51338"/>
    <lineage>
        <taxon>Eukaryota</taxon>
        <taxon>Metazoa</taxon>
        <taxon>Chordata</taxon>
        <taxon>Craniata</taxon>
        <taxon>Vertebrata</taxon>
        <taxon>Euteleostomi</taxon>
        <taxon>Mammalia</taxon>
        <taxon>Eutheria</taxon>
        <taxon>Euarchontoglires</taxon>
        <taxon>Glires</taxon>
        <taxon>Rodentia</taxon>
        <taxon>Castorimorpha</taxon>
        <taxon>Castoridae</taxon>
        <taxon>Castor</taxon>
    </lineage>
</organism>
<proteinExistence type="predicted"/>
<feature type="signal peptide" evidence="1">
    <location>
        <begin position="1"/>
        <end position="16"/>
    </location>
</feature>
<sequence length="74" mass="8587">IRHLVLILVMSLLLYEDPPLKKISDLEVNRICGCGTVSSRRKCKEQEKKIERCPNTSYKWESGNPNSHLLHRDP</sequence>